<keyword evidence="4" id="KW-0808">Transferase</keyword>
<accession>A0A0F7SWV9</accession>
<dbReference type="InterPro" id="IPR028564">
    <property type="entry name" value="MT_TRM10-typ"/>
</dbReference>
<feature type="region of interest" description="Disordered" evidence="9">
    <location>
        <begin position="24"/>
        <end position="55"/>
    </location>
</feature>
<dbReference type="GO" id="GO:0052905">
    <property type="term" value="F:tRNA (guanosine(9)-N1)-methyltransferase activity"/>
    <property type="evidence" value="ECO:0007669"/>
    <property type="project" value="UniProtKB-EC"/>
</dbReference>
<dbReference type="GO" id="GO:0000049">
    <property type="term" value="F:tRNA binding"/>
    <property type="evidence" value="ECO:0007669"/>
    <property type="project" value="TreeGrafter"/>
</dbReference>
<evidence type="ECO:0000259" key="10">
    <source>
        <dbReference type="PROSITE" id="PS51675"/>
    </source>
</evidence>
<dbReference type="Gene3D" id="3.40.1280.30">
    <property type="match status" value="1"/>
</dbReference>
<name>A0A0F7SWV9_PHARH</name>
<evidence type="ECO:0000256" key="7">
    <source>
        <dbReference type="ARBA" id="ARBA00032166"/>
    </source>
</evidence>
<dbReference type="EC" id="2.1.1.221" evidence="1"/>
<dbReference type="PROSITE" id="PS51675">
    <property type="entry name" value="SAM_MT_TRM10"/>
    <property type="match status" value="1"/>
</dbReference>
<dbReference type="GO" id="GO:0005634">
    <property type="term" value="C:nucleus"/>
    <property type="evidence" value="ECO:0007669"/>
    <property type="project" value="TreeGrafter"/>
</dbReference>
<evidence type="ECO:0000256" key="1">
    <source>
        <dbReference type="ARBA" id="ARBA00012797"/>
    </source>
</evidence>
<organism evidence="11">
    <name type="scientific">Phaffia rhodozyma</name>
    <name type="common">Yeast</name>
    <name type="synonym">Xanthophyllomyces dendrorhous</name>
    <dbReference type="NCBI Taxonomy" id="264483"/>
    <lineage>
        <taxon>Eukaryota</taxon>
        <taxon>Fungi</taxon>
        <taxon>Dikarya</taxon>
        <taxon>Basidiomycota</taxon>
        <taxon>Agaricomycotina</taxon>
        <taxon>Tremellomycetes</taxon>
        <taxon>Cystofilobasidiales</taxon>
        <taxon>Mrakiaceae</taxon>
        <taxon>Phaffia</taxon>
    </lineage>
</organism>
<feature type="domain" description="SAM-dependent MTase TRM10-type" evidence="10">
    <location>
        <begin position="118"/>
        <end position="339"/>
    </location>
</feature>
<dbReference type="PANTHER" id="PTHR13563">
    <property type="entry name" value="TRNA (GUANINE-9-) METHYLTRANSFERASE"/>
    <property type="match status" value="1"/>
</dbReference>
<reference evidence="11" key="1">
    <citation type="submission" date="2014-08" db="EMBL/GenBank/DDBJ databases">
        <authorList>
            <person name="Sharma Rahul"/>
            <person name="Thines Marco"/>
        </authorList>
    </citation>
    <scope>NUCLEOTIDE SEQUENCE</scope>
</reference>
<dbReference type="InterPro" id="IPR038459">
    <property type="entry name" value="MT_TRM10-typ_sf"/>
</dbReference>
<evidence type="ECO:0000256" key="2">
    <source>
        <dbReference type="ARBA" id="ARBA00020451"/>
    </source>
</evidence>
<evidence type="ECO:0000256" key="8">
    <source>
        <dbReference type="ARBA" id="ARBA00048434"/>
    </source>
</evidence>
<sequence length="425" mass="48056">MSSPLLNPTVNHATTNLQLATNADAQSSDQAITDPASALASEADVPAPSKRSLKRAAKNANFQAKKMELRAREKIKKKERMTRLKEESGQGSEEASLELQRKLTRQKETKSRKAKFRKGLTLPEDQREGWWNGRVVVDLGFDELMIDTEIKSMSTQISYLYNIHTVSHTPFNSLLFTHLDGRLSERLYKAHFDNSRNRWSGTEWWDGQELDRLWLPPNEKAEDFVPLGDVAFGRSSARKEDVVYLTADSENEIDALEEGTTYVIGGIVDRNRYKNLCLDKATRLGIRTARLPIGTYLASMPTRKVLTVNQVFDILTSWVEFKDWEKALTKVMPIRKMVESHKKAKKEKRGRPENKLPGGTDIPGDEGIDITVDGDDNDSVDDDETAEETAAREDAEMGMSEEDERLVDESVLVSSEADEEYLNNQ</sequence>
<feature type="region of interest" description="Disordered" evidence="9">
    <location>
        <begin position="339"/>
        <end position="425"/>
    </location>
</feature>
<dbReference type="EMBL" id="LN483332">
    <property type="protein sequence ID" value="CED85140.1"/>
    <property type="molecule type" value="Genomic_DNA"/>
</dbReference>
<protein>
    <recommendedName>
        <fullName evidence="2">tRNA (guanine(9)-N1)-methyltransferase</fullName>
        <ecNumber evidence="1">2.1.1.221</ecNumber>
    </recommendedName>
    <alternativeName>
        <fullName evidence="7">tRNA methyltransferase 10</fullName>
    </alternativeName>
    <alternativeName>
        <fullName evidence="6">tRNA(m1G9)-methyltransferase</fullName>
    </alternativeName>
</protein>
<comment type="catalytic activity">
    <reaction evidence="8">
        <text>guanosine(9) in tRNA + S-adenosyl-L-methionine = N(1)-methylguanosine(9) in tRNA + S-adenosyl-L-homocysteine + H(+)</text>
        <dbReference type="Rhea" id="RHEA:43156"/>
        <dbReference type="Rhea" id="RHEA-COMP:10367"/>
        <dbReference type="Rhea" id="RHEA-COMP:10368"/>
        <dbReference type="ChEBI" id="CHEBI:15378"/>
        <dbReference type="ChEBI" id="CHEBI:57856"/>
        <dbReference type="ChEBI" id="CHEBI:59789"/>
        <dbReference type="ChEBI" id="CHEBI:73542"/>
        <dbReference type="ChEBI" id="CHEBI:74269"/>
        <dbReference type="EC" id="2.1.1.221"/>
    </reaction>
</comment>
<dbReference type="InterPro" id="IPR007356">
    <property type="entry name" value="tRNA_m1G_MeTrfase_euk"/>
</dbReference>
<dbReference type="CDD" id="cd18089">
    <property type="entry name" value="SPOUT_Trm10-like"/>
    <property type="match status" value="1"/>
</dbReference>
<feature type="compositionally biased region" description="Acidic residues" evidence="9">
    <location>
        <begin position="416"/>
        <end position="425"/>
    </location>
</feature>
<dbReference type="GO" id="GO:0002939">
    <property type="term" value="P:tRNA N1-guanine methylation"/>
    <property type="evidence" value="ECO:0007669"/>
    <property type="project" value="TreeGrafter"/>
</dbReference>
<evidence type="ECO:0000313" key="11">
    <source>
        <dbReference type="EMBL" id="CED85140.1"/>
    </source>
</evidence>
<keyword evidence="5" id="KW-0949">S-adenosyl-L-methionine</keyword>
<evidence type="ECO:0000256" key="5">
    <source>
        <dbReference type="ARBA" id="ARBA00022691"/>
    </source>
</evidence>
<evidence type="ECO:0000256" key="6">
    <source>
        <dbReference type="ARBA" id="ARBA00031792"/>
    </source>
</evidence>
<proteinExistence type="predicted"/>
<evidence type="ECO:0000256" key="3">
    <source>
        <dbReference type="ARBA" id="ARBA00022603"/>
    </source>
</evidence>
<dbReference type="PANTHER" id="PTHR13563:SF13">
    <property type="entry name" value="TRNA METHYLTRANSFERASE 10 HOMOLOG A"/>
    <property type="match status" value="1"/>
</dbReference>
<keyword evidence="3" id="KW-0489">Methyltransferase</keyword>
<feature type="region of interest" description="Disordered" evidence="9">
    <location>
        <begin position="72"/>
        <end position="115"/>
    </location>
</feature>
<feature type="compositionally biased region" description="Acidic residues" evidence="9">
    <location>
        <begin position="363"/>
        <end position="387"/>
    </location>
</feature>
<feature type="compositionally biased region" description="Basic and acidic residues" evidence="9">
    <location>
        <begin position="99"/>
        <end position="111"/>
    </location>
</feature>
<evidence type="ECO:0000256" key="4">
    <source>
        <dbReference type="ARBA" id="ARBA00022679"/>
    </source>
</evidence>
<evidence type="ECO:0000256" key="9">
    <source>
        <dbReference type="SAM" id="MobiDB-lite"/>
    </source>
</evidence>
<dbReference type="AlphaFoldDB" id="A0A0F7SWV9"/>